<dbReference type="PANTHER" id="PTHR11614">
    <property type="entry name" value="PHOSPHOLIPASE-RELATED"/>
    <property type="match status" value="1"/>
</dbReference>
<comment type="caution">
    <text evidence="2">The sequence shown here is derived from an EMBL/GenBank/DDBJ whole genome shotgun (WGS) entry which is preliminary data.</text>
</comment>
<name>A0A9D1TEL3_9FIRM</name>
<sequence length="312" mass="35690">MEKHREWIRSWFDGLGLSLLYTKPEGDIKGVLQISHGMCENKERYLPFMEYLAGQGYAAVIHDHRGHGKSVRRKEDLGYFYGGRDKGIVEDLHQVTCWIKEQFPGKPVYMLGHSMGSLAARVYLKDYDRELKKLILTGPPSANPAVDLGLFLELLQKKLRGGRHRSRLIQALAFGPYAARFPGEGSESAWICSDKKVIQEYDRSEYCGFVFTADGFQGLFLLLKATYSPKGWKMKNPQLPILFLGGEEDPCIGGGRKFVKQLQFLKRVGYHHVTGKMYPKMRHEILNEVEKEKVYANILSYLNKDLRKQAVP</sequence>
<reference evidence="2" key="2">
    <citation type="submission" date="2021-04" db="EMBL/GenBank/DDBJ databases">
        <authorList>
            <person name="Gilroy R."/>
        </authorList>
    </citation>
    <scope>NUCLEOTIDE SEQUENCE</scope>
    <source>
        <strain evidence="2">CHK195-9823</strain>
    </source>
</reference>
<proteinExistence type="predicted"/>
<feature type="domain" description="Serine aminopeptidase S33" evidence="1">
    <location>
        <begin position="27"/>
        <end position="289"/>
    </location>
</feature>
<gene>
    <name evidence="2" type="ORF">H9747_02565</name>
</gene>
<dbReference type="Proteomes" id="UP000886814">
    <property type="component" value="Unassembled WGS sequence"/>
</dbReference>
<evidence type="ECO:0000313" key="3">
    <source>
        <dbReference type="Proteomes" id="UP000886814"/>
    </source>
</evidence>
<evidence type="ECO:0000313" key="2">
    <source>
        <dbReference type="EMBL" id="HIV37874.1"/>
    </source>
</evidence>
<reference evidence="2" key="1">
    <citation type="journal article" date="2021" name="PeerJ">
        <title>Extensive microbial diversity within the chicken gut microbiome revealed by metagenomics and culture.</title>
        <authorList>
            <person name="Gilroy R."/>
            <person name="Ravi A."/>
            <person name="Getino M."/>
            <person name="Pursley I."/>
            <person name="Horton D.L."/>
            <person name="Alikhan N.F."/>
            <person name="Baker D."/>
            <person name="Gharbi K."/>
            <person name="Hall N."/>
            <person name="Watson M."/>
            <person name="Adriaenssens E.M."/>
            <person name="Foster-Nyarko E."/>
            <person name="Jarju S."/>
            <person name="Secka A."/>
            <person name="Antonio M."/>
            <person name="Oren A."/>
            <person name="Chaudhuri R.R."/>
            <person name="La Ragione R."/>
            <person name="Hildebrand F."/>
            <person name="Pallen M.J."/>
        </authorList>
    </citation>
    <scope>NUCLEOTIDE SEQUENCE</scope>
    <source>
        <strain evidence="2">CHK195-9823</strain>
    </source>
</reference>
<dbReference type="Pfam" id="PF12146">
    <property type="entry name" value="Hydrolase_4"/>
    <property type="match status" value="1"/>
</dbReference>
<dbReference type="AlphaFoldDB" id="A0A9D1TEL3"/>
<evidence type="ECO:0000259" key="1">
    <source>
        <dbReference type="Pfam" id="PF12146"/>
    </source>
</evidence>
<dbReference type="SUPFAM" id="SSF53474">
    <property type="entry name" value="alpha/beta-Hydrolases"/>
    <property type="match status" value="1"/>
</dbReference>
<protein>
    <submittedName>
        <fullName evidence="2">Lysophospholipase</fullName>
    </submittedName>
</protein>
<organism evidence="2 3">
    <name type="scientific">Candidatus Blautia stercorigallinarum</name>
    <dbReference type="NCBI Taxonomy" id="2838501"/>
    <lineage>
        <taxon>Bacteria</taxon>
        <taxon>Bacillati</taxon>
        <taxon>Bacillota</taxon>
        <taxon>Clostridia</taxon>
        <taxon>Lachnospirales</taxon>
        <taxon>Lachnospiraceae</taxon>
        <taxon>Blautia</taxon>
    </lineage>
</organism>
<dbReference type="Gene3D" id="3.40.50.1820">
    <property type="entry name" value="alpha/beta hydrolase"/>
    <property type="match status" value="1"/>
</dbReference>
<accession>A0A9D1TEL3</accession>
<dbReference type="InterPro" id="IPR022742">
    <property type="entry name" value="Hydrolase_4"/>
</dbReference>
<dbReference type="InterPro" id="IPR051044">
    <property type="entry name" value="MAG_DAG_Lipase"/>
</dbReference>
<dbReference type="InterPro" id="IPR029058">
    <property type="entry name" value="AB_hydrolase_fold"/>
</dbReference>
<dbReference type="EMBL" id="DXIQ01000013">
    <property type="protein sequence ID" value="HIV37874.1"/>
    <property type="molecule type" value="Genomic_DNA"/>
</dbReference>